<dbReference type="Proteomes" id="UP001164746">
    <property type="component" value="Chromosome 6"/>
</dbReference>
<dbReference type="SMART" id="SM00209">
    <property type="entry name" value="TSP1"/>
    <property type="match status" value="1"/>
</dbReference>
<dbReference type="Pfam" id="PF00386">
    <property type="entry name" value="C1q"/>
    <property type="match status" value="1"/>
</dbReference>
<dbReference type="PROSITE" id="PS50092">
    <property type="entry name" value="TSP1"/>
    <property type="match status" value="1"/>
</dbReference>
<accession>A0ABY7ELY9</accession>
<organism evidence="7 8">
    <name type="scientific">Mya arenaria</name>
    <name type="common">Soft-shell clam</name>
    <dbReference type="NCBI Taxonomy" id="6604"/>
    <lineage>
        <taxon>Eukaryota</taxon>
        <taxon>Metazoa</taxon>
        <taxon>Spiralia</taxon>
        <taxon>Lophotrochozoa</taxon>
        <taxon>Mollusca</taxon>
        <taxon>Bivalvia</taxon>
        <taxon>Autobranchia</taxon>
        <taxon>Heteroconchia</taxon>
        <taxon>Euheterodonta</taxon>
        <taxon>Imparidentia</taxon>
        <taxon>Neoheterodontei</taxon>
        <taxon>Myida</taxon>
        <taxon>Myoidea</taxon>
        <taxon>Myidae</taxon>
        <taxon>Mya</taxon>
    </lineage>
</organism>
<dbReference type="Pfam" id="PF00090">
    <property type="entry name" value="TSP_1"/>
    <property type="match status" value="1"/>
</dbReference>
<comment type="subcellular location">
    <subcellularLocation>
        <location evidence="1">Secreted</location>
    </subcellularLocation>
</comment>
<evidence type="ECO:0000256" key="3">
    <source>
        <dbReference type="ARBA" id="ARBA00022729"/>
    </source>
</evidence>
<gene>
    <name evidence="7" type="ORF">MAR_018159</name>
</gene>
<keyword evidence="8" id="KW-1185">Reference proteome</keyword>
<dbReference type="InterPro" id="IPR052065">
    <property type="entry name" value="Compl_asym_regulator"/>
</dbReference>
<dbReference type="PRINTS" id="PR01705">
    <property type="entry name" value="TSP1REPEAT"/>
</dbReference>
<dbReference type="PANTHER" id="PTHR22906:SF43">
    <property type="entry name" value="PROPERDIN"/>
    <property type="match status" value="1"/>
</dbReference>
<reference evidence="7" key="1">
    <citation type="submission" date="2022-11" db="EMBL/GenBank/DDBJ databases">
        <title>Centuries of genome instability and evolution in soft-shell clam transmissible cancer (bioRxiv).</title>
        <authorList>
            <person name="Hart S.F.M."/>
            <person name="Yonemitsu M.A."/>
            <person name="Giersch R.M."/>
            <person name="Beal B.F."/>
            <person name="Arriagada G."/>
            <person name="Davis B.W."/>
            <person name="Ostrander E.A."/>
            <person name="Goff S.P."/>
            <person name="Metzger M.J."/>
        </authorList>
    </citation>
    <scope>NUCLEOTIDE SEQUENCE</scope>
    <source>
        <strain evidence="7">MELC-2E11</strain>
        <tissue evidence="7">Siphon/mantle</tissue>
    </source>
</reference>
<dbReference type="PRINTS" id="PR00007">
    <property type="entry name" value="COMPLEMNTC1Q"/>
</dbReference>
<evidence type="ECO:0000313" key="7">
    <source>
        <dbReference type="EMBL" id="WAR08201.1"/>
    </source>
</evidence>
<keyword evidence="3" id="KW-0732">Signal</keyword>
<keyword evidence="5" id="KW-1015">Disulfide bond</keyword>
<proteinExistence type="predicted"/>
<evidence type="ECO:0000259" key="6">
    <source>
        <dbReference type="PROSITE" id="PS50871"/>
    </source>
</evidence>
<dbReference type="SUPFAM" id="SSF49842">
    <property type="entry name" value="TNF-like"/>
    <property type="match status" value="1"/>
</dbReference>
<feature type="domain" description="C1q" evidence="6">
    <location>
        <begin position="201"/>
        <end position="340"/>
    </location>
</feature>
<dbReference type="PROSITE" id="PS50871">
    <property type="entry name" value="C1Q"/>
    <property type="match status" value="1"/>
</dbReference>
<evidence type="ECO:0000256" key="4">
    <source>
        <dbReference type="ARBA" id="ARBA00022737"/>
    </source>
</evidence>
<evidence type="ECO:0000256" key="5">
    <source>
        <dbReference type="ARBA" id="ARBA00023157"/>
    </source>
</evidence>
<dbReference type="Gene3D" id="2.20.100.10">
    <property type="entry name" value="Thrombospondin type-1 (TSP1) repeat"/>
    <property type="match status" value="1"/>
</dbReference>
<name>A0ABY7ELY9_MYAAR</name>
<dbReference type="PANTHER" id="PTHR22906">
    <property type="entry name" value="PROPERDIN"/>
    <property type="match status" value="1"/>
</dbReference>
<dbReference type="EMBL" id="CP111017">
    <property type="protein sequence ID" value="WAR08201.1"/>
    <property type="molecule type" value="Genomic_DNA"/>
</dbReference>
<dbReference type="InterPro" id="IPR001073">
    <property type="entry name" value="C1q_dom"/>
</dbReference>
<keyword evidence="4" id="KW-0677">Repeat</keyword>
<dbReference type="InterPro" id="IPR036383">
    <property type="entry name" value="TSP1_rpt_sf"/>
</dbReference>
<evidence type="ECO:0000256" key="1">
    <source>
        <dbReference type="ARBA" id="ARBA00004613"/>
    </source>
</evidence>
<protein>
    <submittedName>
        <fullName evidence="7">ECT-like protein</fullName>
    </submittedName>
</protein>
<dbReference type="InterPro" id="IPR008983">
    <property type="entry name" value="Tumour_necrosis_fac-like_dom"/>
</dbReference>
<dbReference type="InterPro" id="IPR000884">
    <property type="entry name" value="TSP1_rpt"/>
</dbReference>
<keyword evidence="2" id="KW-0964">Secreted</keyword>
<dbReference type="Gene3D" id="2.60.120.40">
    <property type="match status" value="1"/>
</dbReference>
<evidence type="ECO:0000313" key="8">
    <source>
        <dbReference type="Proteomes" id="UP001164746"/>
    </source>
</evidence>
<sequence length="340" mass="37854">MTNNDVLESDDITHLISFTLILLKKNKNCNRKYFDTVEYIVENAETNELEIGFFVCIKQLNDILWRKDKLCHLQDTDYLDQEATKLRFILGTNVTQGSCEDATPTCDLFDICQQNVEKAKELCRKYCNLCDVIDGSWSVWGSWGRCDVTCGNGTKSRVRSCNNPAPAHGGDDCQGAKEQTSTCVLVGTLGRVGLHVALRVEQVCREGSSAFTATGYAPYGYDSIRFPSVILNEGNDYNSATGVFTCRVPGLYIVTATIGNFFGWNVDYVACYIQLNGSNKLRLYHDPQGDDLDGYTSSSTGTFRLQVNDRISVGSCSSREFIYNSTMTSFSAVLIRPDQI</sequence>
<evidence type="ECO:0000256" key="2">
    <source>
        <dbReference type="ARBA" id="ARBA00022525"/>
    </source>
</evidence>
<dbReference type="SMART" id="SM00110">
    <property type="entry name" value="C1Q"/>
    <property type="match status" value="1"/>
</dbReference>
<dbReference type="SUPFAM" id="SSF82895">
    <property type="entry name" value="TSP-1 type 1 repeat"/>
    <property type="match status" value="1"/>
</dbReference>